<proteinExistence type="predicted"/>
<accession>A0ACC0AYK2</accession>
<organism evidence="1 2">
    <name type="scientific">Catharanthus roseus</name>
    <name type="common">Madagascar periwinkle</name>
    <name type="synonym">Vinca rosea</name>
    <dbReference type="NCBI Taxonomy" id="4058"/>
    <lineage>
        <taxon>Eukaryota</taxon>
        <taxon>Viridiplantae</taxon>
        <taxon>Streptophyta</taxon>
        <taxon>Embryophyta</taxon>
        <taxon>Tracheophyta</taxon>
        <taxon>Spermatophyta</taxon>
        <taxon>Magnoliopsida</taxon>
        <taxon>eudicotyledons</taxon>
        <taxon>Gunneridae</taxon>
        <taxon>Pentapetalae</taxon>
        <taxon>asterids</taxon>
        <taxon>lamiids</taxon>
        <taxon>Gentianales</taxon>
        <taxon>Apocynaceae</taxon>
        <taxon>Rauvolfioideae</taxon>
        <taxon>Vinceae</taxon>
        <taxon>Catharanthinae</taxon>
        <taxon>Catharanthus</taxon>
    </lineage>
</organism>
<reference evidence="2" key="1">
    <citation type="journal article" date="2023" name="Nat. Plants">
        <title>Single-cell RNA sequencing provides a high-resolution roadmap for understanding the multicellular compartmentation of specialized metabolism.</title>
        <authorList>
            <person name="Sun S."/>
            <person name="Shen X."/>
            <person name="Li Y."/>
            <person name="Li Y."/>
            <person name="Wang S."/>
            <person name="Li R."/>
            <person name="Zhang H."/>
            <person name="Shen G."/>
            <person name="Guo B."/>
            <person name="Wei J."/>
            <person name="Xu J."/>
            <person name="St-Pierre B."/>
            <person name="Chen S."/>
            <person name="Sun C."/>
        </authorList>
    </citation>
    <scope>NUCLEOTIDE SEQUENCE [LARGE SCALE GENOMIC DNA]</scope>
</reference>
<sequence length="372" mass="42287">MAFKKTLAQRLFNICRIPNPSVTNCRTTSYSAAAKALAASNNPDRIAPDPGDDGIFRQFLHRKPLYPFSMAGTPPELRSFPTGAGLVEKLREMDLARNRIRLDVLSPPPEVRSDDEESKLTVADAKKLLKLSQLEIVKARLRQTERNCVSHAEFIEICVEACGNRDQGKEYAKMLDESGTVIILGNFVFLRPEQVMKAIQGLMPVLPMAHPNDARLMKELEAMEKQKAAIDKKAKSLVRRELWGGLGFLVIQTAAFMRLTFWELTWDVMEPICFYVTSMYFMAGYTFFLVTSKEPSFEGFYQSRFSAKQKRLMKVQSFNLERYNELRRTLHPQSSPPPSSPVDDQCLSSWYNNDDANKEALATQESDVQKVH</sequence>
<name>A0ACC0AYK2_CATRO</name>
<dbReference type="Proteomes" id="UP001060085">
    <property type="component" value="Linkage Group LG04"/>
</dbReference>
<protein>
    <submittedName>
        <fullName evidence="1">Uncharacterized protein</fullName>
    </submittedName>
</protein>
<comment type="caution">
    <text evidence="1">The sequence shown here is derived from an EMBL/GenBank/DDBJ whole genome shotgun (WGS) entry which is preliminary data.</text>
</comment>
<dbReference type="EMBL" id="CM044704">
    <property type="protein sequence ID" value="KAI5665831.1"/>
    <property type="molecule type" value="Genomic_DNA"/>
</dbReference>
<evidence type="ECO:0000313" key="1">
    <source>
        <dbReference type="EMBL" id="KAI5665831.1"/>
    </source>
</evidence>
<gene>
    <name evidence="1" type="ORF">M9H77_15684</name>
</gene>
<evidence type="ECO:0000313" key="2">
    <source>
        <dbReference type="Proteomes" id="UP001060085"/>
    </source>
</evidence>
<keyword evidence="2" id="KW-1185">Reference proteome</keyword>